<dbReference type="RefSeq" id="WP_012810003.1">
    <property type="nucleotide sequence ID" value="NC_013205.1"/>
</dbReference>
<protein>
    <submittedName>
        <fullName evidence="2">Uncharacterized protein</fullName>
    </submittedName>
</protein>
<evidence type="ECO:0000256" key="1">
    <source>
        <dbReference type="SAM" id="Phobius"/>
    </source>
</evidence>
<keyword evidence="3" id="KW-1185">Reference proteome</keyword>
<evidence type="ECO:0000313" key="2">
    <source>
        <dbReference type="EMBL" id="ACV57641.1"/>
    </source>
</evidence>
<feature type="transmembrane region" description="Helical" evidence="1">
    <location>
        <begin position="6"/>
        <end position="25"/>
    </location>
</feature>
<dbReference type="Proteomes" id="UP000001917">
    <property type="component" value="Chromosome"/>
</dbReference>
<accession>C8WSY5</accession>
<dbReference type="AlphaFoldDB" id="C8WSY5"/>
<proteinExistence type="predicted"/>
<reference evidence="2 3" key="2">
    <citation type="journal article" date="2010" name="Stand. Genomic Sci.">
        <title>Complete genome sequence of Alicyclobacillus acidocaldarius type strain (104-IA).</title>
        <authorList>
            <person name="Mavromatis K."/>
            <person name="Sikorski J."/>
            <person name="Lapidus A."/>
            <person name="Glavina Del Rio T."/>
            <person name="Copeland A."/>
            <person name="Tice H."/>
            <person name="Cheng J.F."/>
            <person name="Lucas S."/>
            <person name="Chen F."/>
            <person name="Nolan M."/>
            <person name="Bruce D."/>
            <person name="Goodwin L."/>
            <person name="Pitluck S."/>
            <person name="Ivanova N."/>
            <person name="Ovchinnikova G."/>
            <person name="Pati A."/>
            <person name="Chen A."/>
            <person name="Palaniappan K."/>
            <person name="Land M."/>
            <person name="Hauser L."/>
            <person name="Chang Y.J."/>
            <person name="Jeffries C.D."/>
            <person name="Chain P."/>
            <person name="Meincke L."/>
            <person name="Sims D."/>
            <person name="Chertkov O."/>
            <person name="Han C."/>
            <person name="Brettin T."/>
            <person name="Detter J.C."/>
            <person name="Wahrenburg C."/>
            <person name="Rohde M."/>
            <person name="Pukall R."/>
            <person name="Goker M."/>
            <person name="Bristow J."/>
            <person name="Eisen J.A."/>
            <person name="Markowitz V."/>
            <person name="Hugenholtz P."/>
            <person name="Klenk H.P."/>
            <person name="Kyrpides N.C."/>
        </authorList>
    </citation>
    <scope>NUCLEOTIDE SEQUENCE [LARGE SCALE GENOMIC DNA]</scope>
    <source>
        <strain evidence="3">ATCC 27009 / DSM 446 / BCRC 14685 / JCM 5260 / KCTC 1825 / NBRC 15652 / NCIMB 11725 / NRRL B-14509 / 104-IA</strain>
    </source>
</reference>
<dbReference type="KEGG" id="aac:Aaci_0593"/>
<keyword evidence="1" id="KW-0472">Membrane</keyword>
<feature type="transmembrane region" description="Helical" evidence="1">
    <location>
        <begin position="45"/>
        <end position="65"/>
    </location>
</feature>
<evidence type="ECO:0000313" key="3">
    <source>
        <dbReference type="Proteomes" id="UP000001917"/>
    </source>
</evidence>
<sequence length="71" mass="8022">MLFNLLWRFAVIGFLLGGGVINFAFWKQDNKHKPERTQVLGRTLLGGFIGLVVFVIAGIVFYMSVPHHPVH</sequence>
<reference evidence="3" key="1">
    <citation type="submission" date="2009-09" db="EMBL/GenBank/DDBJ databases">
        <title>The complete chromosome of Alicyclobacillus acidocaldarius subsp. acidocaldarius DSM 446.</title>
        <authorList>
            <consortium name="US DOE Joint Genome Institute (JGI-PGF)"/>
            <person name="Lucas S."/>
            <person name="Copeland A."/>
            <person name="Lapidus A."/>
            <person name="Glavina del Rio T."/>
            <person name="Dalin E."/>
            <person name="Tice H."/>
            <person name="Bruce D."/>
            <person name="Goodwin L."/>
            <person name="Pitluck S."/>
            <person name="Kyrpides N."/>
            <person name="Mavromatis K."/>
            <person name="Ivanova N."/>
            <person name="Ovchinnikova G."/>
            <person name="Chertkov O."/>
            <person name="Sims D."/>
            <person name="Brettin T."/>
            <person name="Detter J.C."/>
            <person name="Han C."/>
            <person name="Larimer F."/>
            <person name="Land M."/>
            <person name="Hauser L."/>
            <person name="Markowitz V."/>
            <person name="Cheng J.-F."/>
            <person name="Hugenholtz P."/>
            <person name="Woyke T."/>
            <person name="Wu D."/>
            <person name="Pukall R."/>
            <person name="Klenk H.-P."/>
            <person name="Eisen J.A."/>
        </authorList>
    </citation>
    <scope>NUCLEOTIDE SEQUENCE [LARGE SCALE GENOMIC DNA]</scope>
    <source>
        <strain evidence="3">ATCC 27009 / DSM 446 / BCRC 14685 / JCM 5260 / KCTC 1825 / NBRC 15652 / NCIMB 11725 / NRRL B-14509 / 104-IA</strain>
    </source>
</reference>
<dbReference type="EMBL" id="CP001727">
    <property type="protein sequence ID" value="ACV57641.1"/>
    <property type="molecule type" value="Genomic_DNA"/>
</dbReference>
<name>C8WSY5_ALIAD</name>
<dbReference type="HOGENOM" id="CLU_2731002_0_0_9"/>
<dbReference type="STRING" id="521098.Aaci_0593"/>
<keyword evidence="1" id="KW-1133">Transmembrane helix</keyword>
<keyword evidence="1" id="KW-0812">Transmembrane</keyword>
<organism evidence="2 3">
    <name type="scientific">Alicyclobacillus acidocaldarius subsp. acidocaldarius (strain ATCC 27009 / DSM 446 / BCRC 14685 / JCM 5260 / KCTC 1825 / NBRC 15652 / NCIMB 11725 / NRRL B-14509 / 104-IA)</name>
    <name type="common">Bacillus acidocaldarius</name>
    <dbReference type="NCBI Taxonomy" id="521098"/>
    <lineage>
        <taxon>Bacteria</taxon>
        <taxon>Bacillati</taxon>
        <taxon>Bacillota</taxon>
        <taxon>Bacilli</taxon>
        <taxon>Bacillales</taxon>
        <taxon>Alicyclobacillaceae</taxon>
        <taxon>Alicyclobacillus</taxon>
    </lineage>
</organism>
<gene>
    <name evidence="2" type="ordered locus">Aaci_0593</name>
</gene>